<evidence type="ECO:0000313" key="3">
    <source>
        <dbReference type="Proteomes" id="UP000030700"/>
    </source>
</evidence>
<dbReference type="HOGENOM" id="CLU_073797_3_0_0"/>
<protein>
    <recommendedName>
        <fullName evidence="4">DUF3108 domain-containing protein</fullName>
    </recommendedName>
</protein>
<accession>A0A0S6VT80</accession>
<feature type="chain" id="PRO_5006631449" description="DUF3108 domain-containing protein" evidence="1">
    <location>
        <begin position="25"/>
        <end position="283"/>
    </location>
</feature>
<gene>
    <name evidence="2" type="ORF">U14_01963</name>
</gene>
<feature type="signal peptide" evidence="1">
    <location>
        <begin position="1"/>
        <end position="24"/>
    </location>
</feature>
<name>A0A0S6VT80_9BACT</name>
<evidence type="ECO:0000313" key="2">
    <source>
        <dbReference type="EMBL" id="GAK50730.1"/>
    </source>
</evidence>
<dbReference type="Proteomes" id="UP000030700">
    <property type="component" value="Unassembled WGS sequence"/>
</dbReference>
<reference evidence="2" key="1">
    <citation type="journal article" date="2015" name="PeerJ">
        <title>First genomic representation of candidate bacterial phylum KSB3 points to enhanced environmental sensing as a trigger of wastewater bulking.</title>
        <authorList>
            <person name="Sekiguchi Y."/>
            <person name="Ohashi A."/>
            <person name="Parks D.H."/>
            <person name="Yamauchi T."/>
            <person name="Tyson G.W."/>
            <person name="Hugenholtz P."/>
        </authorList>
    </citation>
    <scope>NUCLEOTIDE SEQUENCE [LARGE SCALE GENOMIC DNA]</scope>
</reference>
<dbReference type="EMBL" id="DF820456">
    <property type="protein sequence ID" value="GAK50730.1"/>
    <property type="molecule type" value="Genomic_DNA"/>
</dbReference>
<keyword evidence="1" id="KW-0732">Signal</keyword>
<dbReference type="InterPro" id="IPR021457">
    <property type="entry name" value="DUF3108"/>
</dbReference>
<keyword evidence="3" id="KW-1185">Reference proteome</keyword>
<evidence type="ECO:0000256" key="1">
    <source>
        <dbReference type="SAM" id="SignalP"/>
    </source>
</evidence>
<dbReference type="Pfam" id="PF11306">
    <property type="entry name" value="DUF3108"/>
    <property type="match status" value="1"/>
</dbReference>
<dbReference type="STRING" id="1499966.U14_01963"/>
<evidence type="ECO:0008006" key="4">
    <source>
        <dbReference type="Google" id="ProtNLM"/>
    </source>
</evidence>
<dbReference type="AlphaFoldDB" id="A0A0S6VT80"/>
<proteinExistence type="predicted"/>
<sequence length="283" mass="32055">MKNAVFTIMMSLMSVCLFSGLVFAASGEKYVEQPAQMESKLAPETAPTLSPPAHPVVVPFEVGEQLQYSIKWGKFTAGNATVSIDDLVNYQGHDVFRILVSGMSSPAVSLFYFAKQEMESLIDANGMFTRRYFSKIKENGKLRERLYEFDQENNRATYKSKNYYVPYGIHDEVSAVFYMRTLDLHVGQPINVNVFAKRRTSVVTCNVIKRETIKVPAGKFDTILVEPILDFDGVMKKGKMQVWFTDDERRIPVQVKSKMTIGSVVVRLEKYSAGNDTTFMAER</sequence>
<organism evidence="2">
    <name type="scientific">Candidatus Moduliflexus flocculans</name>
    <dbReference type="NCBI Taxonomy" id="1499966"/>
    <lineage>
        <taxon>Bacteria</taxon>
        <taxon>Candidatus Moduliflexota</taxon>
        <taxon>Candidatus Moduliflexia</taxon>
        <taxon>Candidatus Moduliflexales</taxon>
        <taxon>Candidatus Moduliflexaceae</taxon>
    </lineage>
</organism>
<dbReference type="Gene3D" id="2.40.360.20">
    <property type="match status" value="1"/>
</dbReference>